<dbReference type="Proteomes" id="UP000503287">
    <property type="component" value="Chromosome"/>
</dbReference>
<sequence length="114" mass="13339">MLQKDHQYHLTDLILAMKQIESRDDNFCLYGEDDIEDKLKIGQQYVIADYPDVDDNDNEIYPNIVQMNHLVYLYSGQQFADVIDLALEQKPSATLDDLVNALNYYSEHDDFMDL</sequence>
<proteinExistence type="predicted"/>
<evidence type="ECO:0000313" key="3">
    <source>
        <dbReference type="Proteomes" id="UP000503287"/>
    </source>
</evidence>
<dbReference type="AlphaFoldDB" id="A0A6G6SJR3"/>
<evidence type="ECO:0000259" key="1">
    <source>
        <dbReference type="Pfam" id="PF24832"/>
    </source>
</evidence>
<reference evidence="2 3" key="1">
    <citation type="submission" date="2020-01" db="EMBL/GenBank/DDBJ databases">
        <title>The genomic epidemiology of tigecycline resistance gene tet(X) variants in a swine farm in China.</title>
        <authorList>
            <person name="Peng K."/>
            <person name="Li R."/>
        </authorList>
    </citation>
    <scope>NUCLEOTIDE SEQUENCE [LARGE SCALE GENOMIC DNA]</scope>
    <source>
        <strain evidence="2 3">ZN3</strain>
    </source>
</reference>
<accession>A0A6G6SJR3</accession>
<name>A0A6G6SJR3_PROVU</name>
<dbReference type="EMBL" id="CP047344">
    <property type="protein sequence ID" value="QIF94051.1"/>
    <property type="molecule type" value="Genomic_DNA"/>
</dbReference>
<feature type="domain" description="DUF7716" evidence="1">
    <location>
        <begin position="15"/>
        <end position="113"/>
    </location>
</feature>
<dbReference type="InterPro" id="IPR056133">
    <property type="entry name" value="DUF7716"/>
</dbReference>
<gene>
    <name evidence="2" type="ORF">GTH24_09145</name>
</gene>
<organism evidence="2 3">
    <name type="scientific">Proteus vulgaris</name>
    <dbReference type="NCBI Taxonomy" id="585"/>
    <lineage>
        <taxon>Bacteria</taxon>
        <taxon>Pseudomonadati</taxon>
        <taxon>Pseudomonadota</taxon>
        <taxon>Gammaproteobacteria</taxon>
        <taxon>Enterobacterales</taxon>
        <taxon>Morganellaceae</taxon>
        <taxon>Proteus</taxon>
    </lineage>
</organism>
<evidence type="ECO:0000313" key="2">
    <source>
        <dbReference type="EMBL" id="QIF94051.1"/>
    </source>
</evidence>
<dbReference type="RefSeq" id="WP_072068043.1">
    <property type="nucleotide sequence ID" value="NZ_CP047344.1"/>
</dbReference>
<dbReference type="Pfam" id="PF24832">
    <property type="entry name" value="DUF7716"/>
    <property type="match status" value="1"/>
</dbReference>
<keyword evidence="3" id="KW-1185">Reference proteome</keyword>
<protein>
    <recommendedName>
        <fullName evidence="1">DUF7716 domain-containing protein</fullName>
    </recommendedName>
</protein>
<dbReference type="OrthoDB" id="2082227at2"/>